<feature type="compositionally biased region" description="Basic and acidic residues" evidence="1">
    <location>
        <begin position="60"/>
        <end position="80"/>
    </location>
</feature>
<feature type="compositionally biased region" description="Polar residues" evidence="1">
    <location>
        <begin position="40"/>
        <end position="51"/>
    </location>
</feature>
<proteinExistence type="predicted"/>
<reference evidence="3" key="1">
    <citation type="submission" date="2016-10" db="EMBL/GenBank/DDBJ databases">
        <authorList>
            <person name="Varghese N."/>
            <person name="Submissions S."/>
        </authorList>
    </citation>
    <scope>NUCLEOTIDE SEQUENCE [LARGE SCALE GENOMIC DNA]</scope>
    <source>
        <strain evidence="3">IBRC-M 10403</strain>
    </source>
</reference>
<organism evidence="2 3">
    <name type="scientific">Actinokineospora iranica</name>
    <dbReference type="NCBI Taxonomy" id="1271860"/>
    <lineage>
        <taxon>Bacteria</taxon>
        <taxon>Bacillati</taxon>
        <taxon>Actinomycetota</taxon>
        <taxon>Actinomycetes</taxon>
        <taxon>Pseudonocardiales</taxon>
        <taxon>Pseudonocardiaceae</taxon>
        <taxon>Actinokineospora</taxon>
    </lineage>
</organism>
<sequence>MTSSPGTELGHKFIGPLFQLPGATARIAHSHTLPSADDPSVTTSTAQPTTPSHRRGPSGSRDDTTPDRKPTLGKIVETRGIEPLTPALQRCTRIRAVTSATDSANAR</sequence>
<evidence type="ECO:0000313" key="2">
    <source>
        <dbReference type="EMBL" id="SDC79661.1"/>
    </source>
</evidence>
<feature type="region of interest" description="Disordered" evidence="1">
    <location>
        <begin position="30"/>
        <end position="84"/>
    </location>
</feature>
<dbReference type="EMBL" id="FMZZ01000004">
    <property type="protein sequence ID" value="SDC79661.1"/>
    <property type="molecule type" value="Genomic_DNA"/>
</dbReference>
<evidence type="ECO:0000313" key="3">
    <source>
        <dbReference type="Proteomes" id="UP000199501"/>
    </source>
</evidence>
<protein>
    <submittedName>
        <fullName evidence="2">Uncharacterized protein</fullName>
    </submittedName>
</protein>
<dbReference type="Proteomes" id="UP000199501">
    <property type="component" value="Unassembled WGS sequence"/>
</dbReference>
<accession>A0A1G6PI40</accession>
<keyword evidence="3" id="KW-1185">Reference proteome</keyword>
<gene>
    <name evidence="2" type="ORF">SAMN05216174_104305</name>
</gene>
<name>A0A1G6PI40_9PSEU</name>
<dbReference type="AlphaFoldDB" id="A0A1G6PI40"/>
<evidence type="ECO:0000256" key="1">
    <source>
        <dbReference type="SAM" id="MobiDB-lite"/>
    </source>
</evidence>